<keyword evidence="2" id="KW-0238">DNA-binding</keyword>
<dbReference type="InterPro" id="IPR050560">
    <property type="entry name" value="MYB_TF"/>
</dbReference>
<dbReference type="FunFam" id="1.10.10.60:FF:000010">
    <property type="entry name" value="Transcriptional activator Myb isoform A"/>
    <property type="match status" value="1"/>
</dbReference>
<evidence type="ECO:0000313" key="7">
    <source>
        <dbReference type="Proteomes" id="UP000822688"/>
    </source>
</evidence>
<name>A0A8T0HKZ1_CERPU</name>
<feature type="domain" description="HTH myb-type" evidence="5">
    <location>
        <begin position="577"/>
        <end position="627"/>
    </location>
</feature>
<dbReference type="EMBL" id="CM026426">
    <property type="protein sequence ID" value="KAG0571486.1"/>
    <property type="molecule type" value="Genomic_DNA"/>
</dbReference>
<feature type="region of interest" description="Disordered" evidence="3">
    <location>
        <begin position="239"/>
        <end position="274"/>
    </location>
</feature>
<accession>A0A8T0HKZ1</accession>
<dbReference type="PROSITE" id="PS50090">
    <property type="entry name" value="MYB_LIKE"/>
    <property type="match status" value="2"/>
</dbReference>
<feature type="compositionally biased region" description="Polar residues" evidence="3">
    <location>
        <begin position="693"/>
        <end position="714"/>
    </location>
</feature>
<protein>
    <submittedName>
        <fullName evidence="6">Uncharacterized protein</fullName>
    </submittedName>
</protein>
<evidence type="ECO:0000256" key="2">
    <source>
        <dbReference type="ARBA" id="ARBA00023125"/>
    </source>
</evidence>
<feature type="domain" description="Myb-like" evidence="4">
    <location>
        <begin position="521"/>
        <end position="572"/>
    </location>
</feature>
<feature type="domain" description="Myb-like" evidence="4">
    <location>
        <begin position="573"/>
        <end position="623"/>
    </location>
</feature>
<feature type="domain" description="HTH myb-type" evidence="5">
    <location>
        <begin position="521"/>
        <end position="576"/>
    </location>
</feature>
<dbReference type="Gene3D" id="1.10.10.60">
    <property type="entry name" value="Homeodomain-like"/>
    <property type="match status" value="2"/>
</dbReference>
<dbReference type="GO" id="GO:0000978">
    <property type="term" value="F:RNA polymerase II cis-regulatory region sequence-specific DNA binding"/>
    <property type="evidence" value="ECO:0007669"/>
    <property type="project" value="TreeGrafter"/>
</dbReference>
<dbReference type="PROSITE" id="PS51294">
    <property type="entry name" value="HTH_MYB"/>
    <property type="match status" value="2"/>
</dbReference>
<organism evidence="6 7">
    <name type="scientific">Ceratodon purpureus</name>
    <name type="common">Fire moss</name>
    <name type="synonym">Dicranum purpureum</name>
    <dbReference type="NCBI Taxonomy" id="3225"/>
    <lineage>
        <taxon>Eukaryota</taxon>
        <taxon>Viridiplantae</taxon>
        <taxon>Streptophyta</taxon>
        <taxon>Embryophyta</taxon>
        <taxon>Bryophyta</taxon>
        <taxon>Bryophytina</taxon>
        <taxon>Bryopsida</taxon>
        <taxon>Dicranidae</taxon>
        <taxon>Pseudoditrichales</taxon>
        <taxon>Ditrichaceae</taxon>
        <taxon>Ceratodon</taxon>
    </lineage>
</organism>
<dbReference type="GO" id="GO:0000981">
    <property type="term" value="F:DNA-binding transcription factor activity, RNA polymerase II-specific"/>
    <property type="evidence" value="ECO:0007669"/>
    <property type="project" value="TreeGrafter"/>
</dbReference>
<feature type="region of interest" description="Disordered" evidence="3">
    <location>
        <begin position="1"/>
        <end position="29"/>
    </location>
</feature>
<evidence type="ECO:0000256" key="3">
    <source>
        <dbReference type="SAM" id="MobiDB-lite"/>
    </source>
</evidence>
<gene>
    <name evidence="6" type="ORF">KC19_VG015400</name>
</gene>
<comment type="caution">
    <text evidence="6">The sequence shown here is derived from an EMBL/GenBank/DDBJ whole genome shotgun (WGS) entry which is preliminary data.</text>
</comment>
<dbReference type="PANTHER" id="PTHR45614">
    <property type="entry name" value="MYB PROTEIN-RELATED"/>
    <property type="match status" value="1"/>
</dbReference>
<dbReference type="InterPro" id="IPR017930">
    <property type="entry name" value="Myb_dom"/>
</dbReference>
<dbReference type="InterPro" id="IPR009057">
    <property type="entry name" value="Homeodomain-like_sf"/>
</dbReference>
<dbReference type="SUPFAM" id="SSF46689">
    <property type="entry name" value="Homeodomain-like"/>
    <property type="match status" value="1"/>
</dbReference>
<dbReference type="Pfam" id="PF13921">
    <property type="entry name" value="Myb_DNA-bind_6"/>
    <property type="match status" value="1"/>
</dbReference>
<keyword evidence="7" id="KW-1185">Reference proteome</keyword>
<dbReference type="InterPro" id="IPR001005">
    <property type="entry name" value="SANT/Myb"/>
</dbReference>
<dbReference type="GO" id="GO:0005634">
    <property type="term" value="C:nucleus"/>
    <property type="evidence" value="ECO:0007669"/>
    <property type="project" value="TreeGrafter"/>
</dbReference>
<dbReference type="AlphaFoldDB" id="A0A8T0HKZ1"/>
<dbReference type="Proteomes" id="UP000822688">
    <property type="component" value="Chromosome V"/>
</dbReference>
<evidence type="ECO:0000313" key="6">
    <source>
        <dbReference type="EMBL" id="KAG0571486.1"/>
    </source>
</evidence>
<evidence type="ECO:0000256" key="1">
    <source>
        <dbReference type="ARBA" id="ARBA00022737"/>
    </source>
</evidence>
<evidence type="ECO:0000259" key="5">
    <source>
        <dbReference type="PROSITE" id="PS51294"/>
    </source>
</evidence>
<sequence length="1087" mass="120201">MTQEESGMLANVAPSPSGPLSPRAASALSPGGPCTIDIRMQLSLADTKLSGSSANDVIAGFGGSKPATSTLEVNPQSLGSSLQNQNHLGLLHLTEDALTVSSLNASPTIKDLANFPMFAEIKTTTTTTTTTTTALYQQQQASYSMQYGSRENFPSLGCRDSTTVGFNIYENISTQRGWEARRTTEWNDFQVLSQVSGEWAFPRSADGTEDDSSLIHQDQWDVKDIHLAYQNFLPATGSKRANVSRGHRQDDSILVASPPTSPQPQEESRTNSGTMCENLLHRSKIVHRKHGGMSTATRTELWRSAAEGREDPHVPMDLDADNMDTDFACSAEDRVNGSSLSITPSDDTVKRFQGRQRNLGMHPSCIAGGMNCEPSFTGMEAGWQEMGTVSDYDLLLTSAVAKAHLLDLQIHDNQRHMKEDILSCPDNEYMAAHGRSKRAAVEYERCMVSGFRTGYSVSLQEDGSFYDGILSMLRGQEYASNDFFLDSRCEEQLTARAQNDQLDDLPSKRVFKRTSKGGSRRPRTIKGQWTPEEDRYLVELVERHGQQRWSLIATNLTGRIGKQCRERWHNHLRPDIKRDGWNSEEEEALVSAHNKLGNRWADIAKMIPGRTENAIKNHWNATMRRKDLRHKHRRVADGSSDRLKVVPRCTILRDYQQKVVAQAGGRKGRLFKALTTVDDVDLFNEANQDDTYSETPESDSPQLTRGSPSGWNSNEIDKFTLPARVEEMKTSEPFQILNKMRTREQEDDAARTIHYVNAFAHVDNGLPLLSGVNETSVTSTVTSAPVQSRVSIWGQGGTSTSGYARPSVTYWGGGQRGEGGALYESAFTGKVENGDIWVHNVNDFGSTLRAAFFSDATADLNPAYQCLEMQDLKAEDITVSQLGTLDQVVNDSYRYRSSGLPYSLEPEAVSLQSKGMSSRSTLDPATYPSLQLSAQAYNSLDPVRRPLQPGYLFQSEDLEQLETGHAGGTTFERKEIAGDTGVAMSNELMLERIGNYTLEVSQAMSTNNFDNILTASAHLKPDCRYQLDTSPLVVVGIGSIPDHHLSVNSFENANHVERLTSYYGNPCEFPWSAGPTSAGKYCHSSRS</sequence>
<proteinExistence type="predicted"/>
<reference evidence="6" key="1">
    <citation type="submission" date="2020-06" db="EMBL/GenBank/DDBJ databases">
        <title>WGS assembly of Ceratodon purpureus strain R40.</title>
        <authorList>
            <person name="Carey S.B."/>
            <person name="Jenkins J."/>
            <person name="Shu S."/>
            <person name="Lovell J.T."/>
            <person name="Sreedasyam A."/>
            <person name="Maumus F."/>
            <person name="Tiley G.P."/>
            <person name="Fernandez-Pozo N."/>
            <person name="Barry K."/>
            <person name="Chen C."/>
            <person name="Wang M."/>
            <person name="Lipzen A."/>
            <person name="Daum C."/>
            <person name="Saski C.A."/>
            <person name="Payton A.C."/>
            <person name="Mcbreen J.C."/>
            <person name="Conrad R.E."/>
            <person name="Kollar L.M."/>
            <person name="Olsson S."/>
            <person name="Huttunen S."/>
            <person name="Landis J.B."/>
            <person name="Wickett N.J."/>
            <person name="Johnson M.G."/>
            <person name="Rensing S.A."/>
            <person name="Grimwood J."/>
            <person name="Schmutz J."/>
            <person name="Mcdaniel S.F."/>
        </authorList>
    </citation>
    <scope>NUCLEOTIDE SEQUENCE</scope>
    <source>
        <strain evidence="6">R40</strain>
    </source>
</reference>
<dbReference type="SMART" id="SM00717">
    <property type="entry name" value="SANT"/>
    <property type="match status" value="2"/>
</dbReference>
<keyword evidence="1" id="KW-0677">Repeat</keyword>
<dbReference type="PANTHER" id="PTHR45614:SF218">
    <property type="entry name" value="TRANSCRIPTION FACTOR MYB119-RELATED"/>
    <property type="match status" value="1"/>
</dbReference>
<evidence type="ECO:0000259" key="4">
    <source>
        <dbReference type="PROSITE" id="PS50090"/>
    </source>
</evidence>
<feature type="region of interest" description="Disordered" evidence="3">
    <location>
        <begin position="685"/>
        <end position="715"/>
    </location>
</feature>
<dbReference type="CDD" id="cd00167">
    <property type="entry name" value="SANT"/>
    <property type="match status" value="2"/>
</dbReference>